<dbReference type="CDD" id="cd00067">
    <property type="entry name" value="GAL4"/>
    <property type="match status" value="1"/>
</dbReference>
<dbReference type="AlphaFoldDB" id="A0A8H7UAX6"/>
<feature type="compositionally biased region" description="Basic and acidic residues" evidence="5">
    <location>
        <begin position="107"/>
        <end position="118"/>
    </location>
</feature>
<dbReference type="SUPFAM" id="SSF57701">
    <property type="entry name" value="Zn2/Cys6 DNA-binding domain"/>
    <property type="match status" value="1"/>
</dbReference>
<dbReference type="PROSITE" id="PS00463">
    <property type="entry name" value="ZN2_CY6_FUNGAL_1"/>
    <property type="match status" value="1"/>
</dbReference>
<dbReference type="InterPro" id="IPR001138">
    <property type="entry name" value="Zn2Cys6_DnaBD"/>
</dbReference>
<dbReference type="GO" id="GO:0000981">
    <property type="term" value="F:DNA-binding transcription factor activity, RNA polymerase II-specific"/>
    <property type="evidence" value="ECO:0007669"/>
    <property type="project" value="InterPro"/>
</dbReference>
<dbReference type="GO" id="GO:0005634">
    <property type="term" value="C:nucleus"/>
    <property type="evidence" value="ECO:0007669"/>
    <property type="project" value="UniProtKB-SubCell"/>
</dbReference>
<dbReference type="EMBL" id="JAEPQZ010000010">
    <property type="protein sequence ID" value="KAG2176165.1"/>
    <property type="molecule type" value="Genomic_DNA"/>
</dbReference>
<feature type="domain" description="Zn(2)-C6 fungal-type" evidence="6">
    <location>
        <begin position="32"/>
        <end position="63"/>
    </location>
</feature>
<dbReference type="GO" id="GO:0003677">
    <property type="term" value="F:DNA binding"/>
    <property type="evidence" value="ECO:0007669"/>
    <property type="project" value="UniProtKB-KW"/>
</dbReference>
<keyword evidence="4" id="KW-0539">Nucleus</keyword>
<proteinExistence type="predicted"/>
<reference evidence="7" key="1">
    <citation type="submission" date="2020-12" db="EMBL/GenBank/DDBJ databases">
        <title>Metabolic potential, ecology and presence of endohyphal bacteria is reflected in genomic diversity of Mucoromycotina.</title>
        <authorList>
            <person name="Muszewska A."/>
            <person name="Okrasinska A."/>
            <person name="Steczkiewicz K."/>
            <person name="Drgas O."/>
            <person name="Orlowska M."/>
            <person name="Perlinska-Lenart U."/>
            <person name="Aleksandrzak-Piekarczyk T."/>
            <person name="Szatraj K."/>
            <person name="Zielenkiewicz U."/>
            <person name="Pilsyk S."/>
            <person name="Malc E."/>
            <person name="Mieczkowski P."/>
            <person name="Kruszewska J.S."/>
            <person name="Biernat P."/>
            <person name="Pawlowska J."/>
        </authorList>
    </citation>
    <scope>NUCLEOTIDE SEQUENCE</scope>
    <source>
        <strain evidence="7">WA0000067209</strain>
    </source>
</reference>
<feature type="compositionally biased region" description="Basic and acidic residues" evidence="5">
    <location>
        <begin position="131"/>
        <end position="141"/>
    </location>
</feature>
<dbReference type="PANTHER" id="PTHR46910:SF3">
    <property type="entry name" value="HALOTOLERANCE PROTEIN 9-RELATED"/>
    <property type="match status" value="1"/>
</dbReference>
<feature type="compositionally biased region" description="Basic and acidic residues" evidence="5">
    <location>
        <begin position="1"/>
        <end position="12"/>
    </location>
</feature>
<keyword evidence="3" id="KW-0238">DNA-binding</keyword>
<dbReference type="Gene3D" id="4.10.240.10">
    <property type="entry name" value="Zn(2)-C6 fungal-type DNA-binding domain"/>
    <property type="match status" value="1"/>
</dbReference>
<gene>
    <name evidence="7" type="ORF">INT43_005398</name>
</gene>
<evidence type="ECO:0000313" key="7">
    <source>
        <dbReference type="EMBL" id="KAG2176165.1"/>
    </source>
</evidence>
<organism evidence="7 8">
    <name type="scientific">Mortierella isabellina</name>
    <name type="common">Filamentous fungus</name>
    <name type="synonym">Umbelopsis isabellina</name>
    <dbReference type="NCBI Taxonomy" id="91625"/>
    <lineage>
        <taxon>Eukaryota</taxon>
        <taxon>Fungi</taxon>
        <taxon>Fungi incertae sedis</taxon>
        <taxon>Mucoromycota</taxon>
        <taxon>Mucoromycotina</taxon>
        <taxon>Umbelopsidomycetes</taxon>
        <taxon>Umbelopsidales</taxon>
        <taxon>Umbelopsidaceae</taxon>
        <taxon>Umbelopsis</taxon>
    </lineage>
</organism>
<dbReference type="PROSITE" id="PS50048">
    <property type="entry name" value="ZN2_CY6_FUNGAL_2"/>
    <property type="match status" value="1"/>
</dbReference>
<dbReference type="SMART" id="SM00066">
    <property type="entry name" value="GAL4"/>
    <property type="match status" value="1"/>
</dbReference>
<evidence type="ECO:0000256" key="5">
    <source>
        <dbReference type="SAM" id="MobiDB-lite"/>
    </source>
</evidence>
<evidence type="ECO:0000256" key="3">
    <source>
        <dbReference type="ARBA" id="ARBA00023125"/>
    </source>
</evidence>
<evidence type="ECO:0000256" key="4">
    <source>
        <dbReference type="ARBA" id="ARBA00023242"/>
    </source>
</evidence>
<dbReference type="PANTHER" id="PTHR46910">
    <property type="entry name" value="TRANSCRIPTION FACTOR PDR1"/>
    <property type="match status" value="1"/>
</dbReference>
<evidence type="ECO:0000256" key="1">
    <source>
        <dbReference type="ARBA" id="ARBA00004123"/>
    </source>
</evidence>
<dbReference type="Pfam" id="PF04082">
    <property type="entry name" value="Fungal_trans"/>
    <property type="match status" value="1"/>
</dbReference>
<evidence type="ECO:0000256" key="2">
    <source>
        <dbReference type="ARBA" id="ARBA00022723"/>
    </source>
</evidence>
<feature type="region of interest" description="Disordered" evidence="5">
    <location>
        <begin position="107"/>
        <end position="141"/>
    </location>
</feature>
<feature type="region of interest" description="Disordered" evidence="5">
    <location>
        <begin position="1"/>
        <end position="21"/>
    </location>
</feature>
<dbReference type="Pfam" id="PF00172">
    <property type="entry name" value="Zn_clus"/>
    <property type="match status" value="1"/>
</dbReference>
<dbReference type="InterPro" id="IPR050987">
    <property type="entry name" value="AtrR-like"/>
</dbReference>
<accession>A0A8H7UAX6</accession>
<keyword evidence="8" id="KW-1185">Reference proteome</keyword>
<evidence type="ECO:0000259" key="6">
    <source>
        <dbReference type="PROSITE" id="PS50048"/>
    </source>
</evidence>
<dbReference type="Proteomes" id="UP000654370">
    <property type="component" value="Unassembled WGS sequence"/>
</dbReference>
<feature type="region of interest" description="Disordered" evidence="5">
    <location>
        <begin position="643"/>
        <end position="673"/>
    </location>
</feature>
<comment type="caution">
    <text evidence="7">The sequence shown here is derived from an EMBL/GenBank/DDBJ whole genome shotgun (WGS) entry which is preliminary data.</text>
</comment>
<comment type="subcellular location">
    <subcellularLocation>
        <location evidence="1">Nucleus</location>
    </subcellularLocation>
</comment>
<dbReference type="InterPro" id="IPR036864">
    <property type="entry name" value="Zn2-C6_fun-type_DNA-bd_sf"/>
</dbReference>
<evidence type="ECO:0000313" key="8">
    <source>
        <dbReference type="Proteomes" id="UP000654370"/>
    </source>
</evidence>
<keyword evidence="2" id="KW-0479">Metal-binding</keyword>
<dbReference type="SMART" id="SM00906">
    <property type="entry name" value="Fungal_trans"/>
    <property type="match status" value="1"/>
</dbReference>
<dbReference type="InterPro" id="IPR007219">
    <property type="entry name" value="XnlR_reg_dom"/>
</dbReference>
<feature type="region of interest" description="Disordered" evidence="5">
    <location>
        <begin position="517"/>
        <end position="537"/>
    </location>
</feature>
<protein>
    <recommendedName>
        <fullName evidence="6">Zn(2)-C6 fungal-type domain-containing protein</fullName>
    </recommendedName>
</protein>
<dbReference type="OrthoDB" id="2110361at2759"/>
<dbReference type="GO" id="GO:0008270">
    <property type="term" value="F:zinc ion binding"/>
    <property type="evidence" value="ECO:0007669"/>
    <property type="project" value="InterPro"/>
</dbReference>
<name>A0A8H7UAX6_MORIS</name>
<dbReference type="GO" id="GO:0006351">
    <property type="term" value="P:DNA-templated transcription"/>
    <property type="evidence" value="ECO:0007669"/>
    <property type="project" value="InterPro"/>
</dbReference>
<dbReference type="CDD" id="cd12148">
    <property type="entry name" value="fungal_TF_MHR"/>
    <property type="match status" value="1"/>
</dbReference>
<sequence length="912" mass="102557">MASRVNREKSEESQTTTLKPALVLKRQRAKRSCDFCRKRKSKCDADVSTPCTNCLSWGFECQFQSKSKKRGPRSPYVTRLEERCKELEALLSKYTGECSSEMLTHKSDEDFSDDHDGSQDEQSYNDPIAIDDPRLDDGHDTPIEEQLANISLDNYDSLKYTGASAGLRIIDKSIFEDGYVVWPGRQNVILKMLPQDELVVVKTNVSRSGSPDIKMNIGIGMQMGIFESSADNIWNANTACNSKLSNSTLNKHVTSEQQNQLIDAYFQDVHATFPVLNKQRFLQQYESGSVPSVLLFSVLCTAYRYVKPENMQLTIEKDDLDVYLRKRIMTYLRCHASRSVIHIVQANLLMALYLDLDNHDTDSSQWYALGNAIRMAQELGMHRSSASWKIPASEIETRHRIYYACYIMDRWIGARFGKPLTILDRDFDTGFPSAYEVSDVAGDIESNHTKDDQEPVYLAFLHLIKLSEILGRVLKALYAPKAKYSNRNAGIDDPTILLVFDRRLAYWKSMLDAGMIPKAKGDPKPDPSDPTTSEARKVPIKPEQRVCSQAATSIINLADQTKLQDFLAASPITSIYSVFQAALISLYNVTQGSATKQATANLRRSMDFLLERKNLTVVSRVIEILKLLTALNGVSDQSILSPSEVEVAPPTPTSNHTKQKRRSRPHIAASPLSNSTRYVEPKIEEMDAEFAKQVFTKSSMPAYAPFTDDPENEMPKAQWIQRIMSTSVVGGISPELQPSMQSVLAPNPDGMMPGPQPGLIDTYSSNMLSNLDTSQNHAPPMAMRSPDQNIRPWNHLQMLPQSYFHYSMDTETFAATEEQSSNSVSNATYQPPFNGIVPSQSAVHSNAKVDNNGANMATTSQQTMFQQDQTPLMLNMVQTQQELQDMRTNMPPSSLNWEDWDSYVNQEISRTQ</sequence>